<organism evidence="2 3">
    <name type="scientific">Oryza sativa subsp. japonica</name>
    <name type="common">Rice</name>
    <dbReference type="NCBI Taxonomy" id="39947"/>
    <lineage>
        <taxon>Eukaryota</taxon>
        <taxon>Viridiplantae</taxon>
        <taxon>Streptophyta</taxon>
        <taxon>Embryophyta</taxon>
        <taxon>Tracheophyta</taxon>
        <taxon>Spermatophyta</taxon>
        <taxon>Magnoliopsida</taxon>
        <taxon>Liliopsida</taxon>
        <taxon>Poales</taxon>
        <taxon>Poaceae</taxon>
        <taxon>BOP clade</taxon>
        <taxon>Oryzoideae</taxon>
        <taxon>Oryzeae</taxon>
        <taxon>Oryzinae</taxon>
        <taxon>Oryza</taxon>
        <taxon>Oryza sativa</taxon>
    </lineage>
</organism>
<dbReference type="EMBL" id="AP006048">
    <property type="protein sequence ID" value="BAD46528.1"/>
    <property type="molecule type" value="Genomic_DNA"/>
</dbReference>
<dbReference type="AlphaFoldDB" id="Q651I9"/>
<name>Q651I9_ORYSJ</name>
<accession>Q651I9</accession>
<evidence type="ECO:0000313" key="2">
    <source>
        <dbReference type="EMBL" id="BAD46528.1"/>
    </source>
</evidence>
<reference evidence="3" key="1">
    <citation type="journal article" date="2005" name="Nature">
        <title>The map-based sequence of the rice genome.</title>
        <authorList>
            <consortium name="International rice genome sequencing project (IRGSP)"/>
            <person name="Matsumoto T."/>
            <person name="Wu J."/>
            <person name="Kanamori H."/>
            <person name="Katayose Y."/>
            <person name="Fujisawa M."/>
            <person name="Namiki N."/>
            <person name="Mizuno H."/>
            <person name="Yamamoto K."/>
            <person name="Antonio B.A."/>
            <person name="Baba T."/>
            <person name="Sakata K."/>
            <person name="Nagamura Y."/>
            <person name="Aoki H."/>
            <person name="Arikawa K."/>
            <person name="Arita K."/>
            <person name="Bito T."/>
            <person name="Chiden Y."/>
            <person name="Fujitsuka N."/>
            <person name="Fukunaka R."/>
            <person name="Hamada M."/>
            <person name="Harada C."/>
            <person name="Hayashi A."/>
            <person name="Hijishita S."/>
            <person name="Honda M."/>
            <person name="Hosokawa S."/>
            <person name="Ichikawa Y."/>
            <person name="Idonuma A."/>
            <person name="Iijima M."/>
            <person name="Ikeda M."/>
            <person name="Ikeno M."/>
            <person name="Ito K."/>
            <person name="Ito S."/>
            <person name="Ito T."/>
            <person name="Ito Y."/>
            <person name="Ito Y."/>
            <person name="Iwabuchi A."/>
            <person name="Kamiya K."/>
            <person name="Karasawa W."/>
            <person name="Kurita K."/>
            <person name="Katagiri S."/>
            <person name="Kikuta A."/>
            <person name="Kobayashi H."/>
            <person name="Kobayashi N."/>
            <person name="Machita K."/>
            <person name="Maehara T."/>
            <person name="Masukawa M."/>
            <person name="Mizubayashi T."/>
            <person name="Mukai Y."/>
            <person name="Nagasaki H."/>
            <person name="Nagata Y."/>
            <person name="Naito S."/>
            <person name="Nakashima M."/>
            <person name="Nakama Y."/>
            <person name="Nakamichi Y."/>
            <person name="Nakamura M."/>
            <person name="Meguro A."/>
            <person name="Negishi M."/>
            <person name="Ohta I."/>
            <person name="Ohta T."/>
            <person name="Okamoto M."/>
            <person name="Ono N."/>
            <person name="Saji S."/>
            <person name="Sakaguchi M."/>
            <person name="Sakai K."/>
            <person name="Shibata M."/>
            <person name="Shimokawa T."/>
            <person name="Song J."/>
            <person name="Takazaki Y."/>
            <person name="Terasawa K."/>
            <person name="Tsugane M."/>
            <person name="Tsuji K."/>
            <person name="Ueda S."/>
            <person name="Waki K."/>
            <person name="Yamagata H."/>
            <person name="Yamamoto M."/>
            <person name="Yamamoto S."/>
            <person name="Yamane H."/>
            <person name="Yoshiki S."/>
            <person name="Yoshihara R."/>
            <person name="Yukawa K."/>
            <person name="Zhong H."/>
            <person name="Yano M."/>
            <person name="Yuan Q."/>
            <person name="Ouyang S."/>
            <person name="Liu J."/>
            <person name="Jones K.M."/>
            <person name="Gansberger K."/>
            <person name="Moffat K."/>
            <person name="Hill J."/>
            <person name="Bera J."/>
            <person name="Fadrosh D."/>
            <person name="Jin S."/>
            <person name="Johri S."/>
            <person name="Kim M."/>
            <person name="Overton L."/>
            <person name="Reardon M."/>
            <person name="Tsitrin T."/>
            <person name="Vuong H."/>
            <person name="Weaver B."/>
            <person name="Ciecko A."/>
            <person name="Tallon L."/>
            <person name="Jackson J."/>
            <person name="Pai G."/>
            <person name="Aken S.V."/>
            <person name="Utterback T."/>
            <person name="Reidmuller S."/>
            <person name="Feldblyum T."/>
            <person name="Hsiao J."/>
            <person name="Zismann V."/>
            <person name="Iobst S."/>
            <person name="de Vazeille A.R."/>
            <person name="Buell C.R."/>
            <person name="Ying K."/>
            <person name="Li Y."/>
            <person name="Lu T."/>
            <person name="Huang Y."/>
            <person name="Zhao Q."/>
            <person name="Feng Q."/>
            <person name="Zhang L."/>
            <person name="Zhu J."/>
            <person name="Weng Q."/>
            <person name="Mu J."/>
            <person name="Lu Y."/>
            <person name="Fan D."/>
            <person name="Liu Y."/>
            <person name="Guan J."/>
            <person name="Zhang Y."/>
            <person name="Yu S."/>
            <person name="Liu X."/>
            <person name="Zhang Y."/>
            <person name="Hong G."/>
            <person name="Han B."/>
            <person name="Choisne N."/>
            <person name="Demange N."/>
            <person name="Orjeda G."/>
            <person name="Samain S."/>
            <person name="Cattolico L."/>
            <person name="Pelletier E."/>
            <person name="Couloux A."/>
            <person name="Segurens B."/>
            <person name="Wincker P."/>
            <person name="D'Hont A."/>
            <person name="Scarpelli C."/>
            <person name="Weissenbach J."/>
            <person name="Salanoubat M."/>
            <person name="Quetier F."/>
            <person name="Yu Y."/>
            <person name="Kim H.R."/>
            <person name="Rambo T."/>
            <person name="Currie J."/>
            <person name="Collura K."/>
            <person name="Luo M."/>
            <person name="Yang T."/>
            <person name="Ammiraju J.S.S."/>
            <person name="Engler F."/>
            <person name="Soderlund C."/>
            <person name="Wing R.A."/>
            <person name="Palmer L.E."/>
            <person name="de la Bastide M."/>
            <person name="Spiegel L."/>
            <person name="Nascimento L."/>
            <person name="Zutavern T."/>
            <person name="O'Shaughnessy A."/>
            <person name="Dike S."/>
            <person name="Dedhia N."/>
            <person name="Preston R."/>
            <person name="Balija V."/>
            <person name="McCombie W.R."/>
            <person name="Chow T."/>
            <person name="Chen H."/>
            <person name="Chung M."/>
            <person name="Chen C."/>
            <person name="Shaw J."/>
            <person name="Wu H."/>
            <person name="Hsiao K."/>
            <person name="Chao Y."/>
            <person name="Chu M."/>
            <person name="Cheng C."/>
            <person name="Hour A."/>
            <person name="Lee P."/>
            <person name="Lin S."/>
            <person name="Lin Y."/>
            <person name="Liou J."/>
            <person name="Liu S."/>
            <person name="Hsing Y."/>
            <person name="Raghuvanshi S."/>
            <person name="Mohanty A."/>
            <person name="Bharti A.K."/>
            <person name="Gaur A."/>
            <person name="Gupta V."/>
            <person name="Kumar D."/>
            <person name="Ravi V."/>
            <person name="Vij S."/>
            <person name="Kapur A."/>
            <person name="Khurana P."/>
            <person name="Khurana P."/>
            <person name="Khurana J.P."/>
            <person name="Tyagi A.K."/>
            <person name="Gaikwad K."/>
            <person name="Singh A."/>
            <person name="Dalal V."/>
            <person name="Srivastava S."/>
            <person name="Dixit A."/>
            <person name="Pal A.K."/>
            <person name="Ghazi I.A."/>
            <person name="Yadav M."/>
            <person name="Pandit A."/>
            <person name="Bhargava A."/>
            <person name="Sureshbabu K."/>
            <person name="Batra K."/>
            <person name="Sharma T.R."/>
            <person name="Mohapatra T."/>
            <person name="Singh N.K."/>
            <person name="Messing J."/>
            <person name="Nelson A.B."/>
            <person name="Fuks G."/>
            <person name="Kavchok S."/>
            <person name="Keizer G."/>
            <person name="Linton E."/>
            <person name="Llaca V."/>
            <person name="Song R."/>
            <person name="Tanyolac B."/>
            <person name="Young S."/>
            <person name="Ho-Il K."/>
            <person name="Hahn J.H."/>
            <person name="Sangsakoo G."/>
            <person name="Vanavichit A."/>
            <person name="de Mattos Luiz.A.T."/>
            <person name="Zimmer P.D."/>
            <person name="Malone G."/>
            <person name="Dellagostin O."/>
            <person name="de Oliveira A.C."/>
            <person name="Bevan M."/>
            <person name="Bancroft I."/>
            <person name="Minx P."/>
            <person name="Cordum H."/>
            <person name="Wilson R."/>
            <person name="Cheng Z."/>
            <person name="Jin W."/>
            <person name="Jiang J."/>
            <person name="Leong S.A."/>
            <person name="Iwama H."/>
            <person name="Gojobori T."/>
            <person name="Itoh T."/>
            <person name="Niimura Y."/>
            <person name="Fujii Y."/>
            <person name="Habara T."/>
            <person name="Sakai H."/>
            <person name="Sato Y."/>
            <person name="Wilson G."/>
            <person name="Kumar K."/>
            <person name="McCouch S."/>
            <person name="Juretic N."/>
            <person name="Hoen D."/>
            <person name="Wright S."/>
            <person name="Bruskiewich R."/>
            <person name="Bureau T."/>
            <person name="Miyao A."/>
            <person name="Hirochika H."/>
            <person name="Nishikawa T."/>
            <person name="Kadowaki K."/>
            <person name="Sugiura M."/>
            <person name="Burr B."/>
            <person name="Sasaki T."/>
        </authorList>
    </citation>
    <scope>NUCLEOTIDE SEQUENCE [LARGE SCALE GENOMIC DNA]</scope>
    <source>
        <strain evidence="3">cv. Nipponbare</strain>
    </source>
</reference>
<evidence type="ECO:0000256" key="1">
    <source>
        <dbReference type="SAM" id="MobiDB-lite"/>
    </source>
</evidence>
<proteinExistence type="predicted"/>
<dbReference type="Proteomes" id="UP000000763">
    <property type="component" value="Chromosome 6"/>
</dbReference>
<protein>
    <submittedName>
        <fullName evidence="2">Uncharacterized protein</fullName>
    </submittedName>
</protein>
<sequence>MIFKLLGPVRYIQLESGNITVGEKGGHARMAAEASARRSCGYASRSNKLSRGWPAGKWGDYYVRRSILTSPPPNERRGRKQGRLHESIQLN</sequence>
<feature type="region of interest" description="Disordered" evidence="1">
    <location>
        <begin position="67"/>
        <end position="91"/>
    </location>
</feature>
<reference evidence="3" key="2">
    <citation type="journal article" date="2008" name="Nucleic Acids Res.">
        <title>The rice annotation project database (RAP-DB): 2008 update.</title>
        <authorList>
            <consortium name="The rice annotation project (RAP)"/>
        </authorList>
    </citation>
    <scope>GENOME REANNOTATION</scope>
    <source>
        <strain evidence="3">cv. Nipponbare</strain>
    </source>
</reference>
<gene>
    <name evidence="2" type="primary">B1423D04.29</name>
</gene>
<evidence type="ECO:0000313" key="3">
    <source>
        <dbReference type="Proteomes" id="UP000000763"/>
    </source>
</evidence>